<evidence type="ECO:0000313" key="2">
    <source>
        <dbReference type="Proteomes" id="UP000801864"/>
    </source>
</evidence>
<sequence>MILRDAASVPAPGRAPGAEHYGLSSEFFQGWSDLELRPLNQALFLVCCPRGQPGITMGLAFSRFHMGLDVRNDEVRCSFFADRRDALVMAAFFMT</sequence>
<gene>
    <name evidence="1" type="ORF">CFAM422_005638</name>
</gene>
<comment type="caution">
    <text evidence="1">The sequence shown here is derived from an EMBL/GenBank/DDBJ whole genome shotgun (WGS) entry which is preliminary data.</text>
</comment>
<protein>
    <submittedName>
        <fullName evidence="1">Uncharacterized protein</fullName>
    </submittedName>
</protein>
<reference evidence="1 2" key="1">
    <citation type="submission" date="2018-06" db="EMBL/GenBank/DDBJ databases">
        <title>Genome analysis of cellulolytic fungus Trichoderma lentiforme CFAM-422.</title>
        <authorList>
            <person name="Steindorff A.S."/>
            <person name="Formighieri E.F."/>
            <person name="Midorikawa G.E.O."/>
            <person name="Tamietti M.S."/>
            <person name="Ramos E.Z."/>
            <person name="Silva A.S."/>
            <person name="Bon E.P.S."/>
            <person name="Mendes T.D."/>
            <person name="Damaso M.C.T."/>
            <person name="Favaro L.C.L."/>
        </authorList>
    </citation>
    <scope>NUCLEOTIDE SEQUENCE [LARGE SCALE GENOMIC DNA]</scope>
    <source>
        <strain evidence="1 2">CFAM-422</strain>
    </source>
</reference>
<name>A0A9P4XHH3_9HYPO</name>
<evidence type="ECO:0000313" key="1">
    <source>
        <dbReference type="EMBL" id="KAF3072072.1"/>
    </source>
</evidence>
<dbReference type="EMBL" id="QLNT01000009">
    <property type="protein sequence ID" value="KAF3072072.1"/>
    <property type="molecule type" value="Genomic_DNA"/>
</dbReference>
<accession>A0A9P4XHH3</accession>
<proteinExistence type="predicted"/>
<dbReference type="AlphaFoldDB" id="A0A9P4XHH3"/>
<dbReference type="Proteomes" id="UP000801864">
    <property type="component" value="Unassembled WGS sequence"/>
</dbReference>
<keyword evidence="2" id="KW-1185">Reference proteome</keyword>
<organism evidence="1 2">
    <name type="scientific">Trichoderma lentiforme</name>
    <dbReference type="NCBI Taxonomy" id="1567552"/>
    <lineage>
        <taxon>Eukaryota</taxon>
        <taxon>Fungi</taxon>
        <taxon>Dikarya</taxon>
        <taxon>Ascomycota</taxon>
        <taxon>Pezizomycotina</taxon>
        <taxon>Sordariomycetes</taxon>
        <taxon>Hypocreomycetidae</taxon>
        <taxon>Hypocreales</taxon>
        <taxon>Hypocreaceae</taxon>
        <taxon>Trichoderma</taxon>
    </lineage>
</organism>